<evidence type="ECO:0000256" key="5">
    <source>
        <dbReference type="ARBA" id="ARBA00022989"/>
    </source>
</evidence>
<evidence type="ECO:0000256" key="4">
    <source>
        <dbReference type="ARBA" id="ARBA00022692"/>
    </source>
</evidence>
<keyword evidence="6 7" id="KW-0472">Membrane</keyword>
<evidence type="ECO:0000256" key="7">
    <source>
        <dbReference type="SAM" id="Phobius"/>
    </source>
</evidence>
<dbReference type="GO" id="GO:0005886">
    <property type="term" value="C:plasma membrane"/>
    <property type="evidence" value="ECO:0007669"/>
    <property type="project" value="UniProtKB-SubCell"/>
</dbReference>
<comment type="caution">
    <text evidence="9">The sequence shown here is derived from an EMBL/GenBank/DDBJ whole genome shotgun (WGS) entry which is preliminary data.</text>
</comment>
<feature type="transmembrane region" description="Helical" evidence="7">
    <location>
        <begin position="88"/>
        <end position="110"/>
    </location>
</feature>
<evidence type="ECO:0000256" key="6">
    <source>
        <dbReference type="ARBA" id="ARBA00023136"/>
    </source>
</evidence>
<feature type="transmembrane region" description="Helical" evidence="7">
    <location>
        <begin position="307"/>
        <end position="329"/>
    </location>
</feature>
<proteinExistence type="predicted"/>
<accession>A0A2M9D170</accession>
<feature type="transmembrane region" description="Helical" evidence="7">
    <location>
        <begin position="174"/>
        <end position="196"/>
    </location>
</feature>
<dbReference type="AlphaFoldDB" id="A0A2M9D170"/>
<keyword evidence="2" id="KW-0813">Transport</keyword>
<keyword evidence="4 7" id="KW-0812">Transmembrane</keyword>
<evidence type="ECO:0000256" key="2">
    <source>
        <dbReference type="ARBA" id="ARBA00022448"/>
    </source>
</evidence>
<feature type="transmembrane region" description="Helical" evidence="7">
    <location>
        <begin position="250"/>
        <end position="271"/>
    </location>
</feature>
<feature type="transmembrane region" description="Helical" evidence="7">
    <location>
        <begin position="283"/>
        <end position="301"/>
    </location>
</feature>
<protein>
    <submittedName>
        <fullName evidence="9">DHA1 family multidrug resistance protein-like MFS transporter</fullName>
    </submittedName>
</protein>
<feature type="transmembrane region" description="Helical" evidence="7">
    <location>
        <begin position="217"/>
        <end position="238"/>
    </location>
</feature>
<organism evidence="9 10">
    <name type="scientific">Sediminihabitans luteus</name>
    <dbReference type="NCBI Taxonomy" id="1138585"/>
    <lineage>
        <taxon>Bacteria</taxon>
        <taxon>Bacillati</taxon>
        <taxon>Actinomycetota</taxon>
        <taxon>Actinomycetes</taxon>
        <taxon>Micrococcales</taxon>
        <taxon>Cellulomonadaceae</taxon>
        <taxon>Sediminihabitans</taxon>
    </lineage>
</organism>
<comment type="subcellular location">
    <subcellularLocation>
        <location evidence="1">Cell membrane</location>
        <topology evidence="1">Multi-pass membrane protein</topology>
    </subcellularLocation>
</comment>
<gene>
    <name evidence="9" type="ORF">CLV28_1181</name>
</gene>
<keyword evidence="3" id="KW-1003">Cell membrane</keyword>
<name>A0A2M9D170_9CELL</name>
<feature type="transmembrane region" description="Helical" evidence="7">
    <location>
        <begin position="151"/>
        <end position="168"/>
    </location>
</feature>
<feature type="domain" description="Major facilitator superfamily (MFS) profile" evidence="8">
    <location>
        <begin position="20"/>
        <end position="400"/>
    </location>
</feature>
<evidence type="ECO:0000256" key="3">
    <source>
        <dbReference type="ARBA" id="ARBA00022475"/>
    </source>
</evidence>
<evidence type="ECO:0000313" key="10">
    <source>
        <dbReference type="Proteomes" id="UP000231693"/>
    </source>
</evidence>
<dbReference type="Pfam" id="PF07690">
    <property type="entry name" value="MFS_1"/>
    <property type="match status" value="1"/>
</dbReference>
<reference evidence="9 10" key="1">
    <citation type="submission" date="2017-11" db="EMBL/GenBank/DDBJ databases">
        <title>Genomic Encyclopedia of Archaeal and Bacterial Type Strains, Phase II (KMG-II): From Individual Species to Whole Genera.</title>
        <authorList>
            <person name="Goeker M."/>
        </authorList>
    </citation>
    <scope>NUCLEOTIDE SEQUENCE [LARGE SCALE GENOMIC DNA]</scope>
    <source>
        <strain evidence="9 10">DSM 25478</strain>
    </source>
</reference>
<dbReference type="GO" id="GO:0022857">
    <property type="term" value="F:transmembrane transporter activity"/>
    <property type="evidence" value="ECO:0007669"/>
    <property type="project" value="InterPro"/>
</dbReference>
<dbReference type="Gene3D" id="1.20.1250.20">
    <property type="entry name" value="MFS general substrate transporter like domains"/>
    <property type="match status" value="1"/>
</dbReference>
<keyword evidence="10" id="KW-1185">Reference proteome</keyword>
<keyword evidence="5 7" id="KW-1133">Transmembrane helix</keyword>
<dbReference type="InterPro" id="IPR050171">
    <property type="entry name" value="MFS_Transporters"/>
</dbReference>
<dbReference type="InterPro" id="IPR036259">
    <property type="entry name" value="MFS_trans_sf"/>
</dbReference>
<dbReference type="InterPro" id="IPR011701">
    <property type="entry name" value="MFS"/>
</dbReference>
<feature type="transmembrane region" description="Helical" evidence="7">
    <location>
        <begin position="21"/>
        <end position="44"/>
    </location>
</feature>
<dbReference type="InterPro" id="IPR020846">
    <property type="entry name" value="MFS_dom"/>
</dbReference>
<dbReference type="OrthoDB" id="3285778at2"/>
<dbReference type="SUPFAM" id="SSF103473">
    <property type="entry name" value="MFS general substrate transporter"/>
    <property type="match status" value="1"/>
</dbReference>
<evidence type="ECO:0000256" key="1">
    <source>
        <dbReference type="ARBA" id="ARBA00004651"/>
    </source>
</evidence>
<dbReference type="PROSITE" id="PS50850">
    <property type="entry name" value="MFS"/>
    <property type="match status" value="1"/>
</dbReference>
<evidence type="ECO:0000259" key="8">
    <source>
        <dbReference type="PROSITE" id="PS50850"/>
    </source>
</evidence>
<feature type="transmembrane region" description="Helical" evidence="7">
    <location>
        <begin position="50"/>
        <end position="67"/>
    </location>
</feature>
<dbReference type="PANTHER" id="PTHR23517">
    <property type="entry name" value="RESISTANCE PROTEIN MDTM, PUTATIVE-RELATED-RELATED"/>
    <property type="match status" value="1"/>
</dbReference>
<evidence type="ECO:0000313" key="9">
    <source>
        <dbReference type="EMBL" id="PJJ77954.1"/>
    </source>
</evidence>
<feature type="transmembrane region" description="Helical" evidence="7">
    <location>
        <begin position="341"/>
        <end position="364"/>
    </location>
</feature>
<sequence>MAEGEHRRVTARGRPPGRGALWVLYADTLTMAVGFYMLVPLLAYHFLQDLGLTVAVVGALAALRSAAQNGVMPLSGWVADRIGYRRAIAGGVLVRAAGFAVLGSGVSVPWLVLGSVLAGLGGALFHPASYAAYTALAAGHDSVRVYSTRELFSNLGFVVGPMVGGLLAGVDFRWVAFGSAALFVGAFVVTVVGLPGDLAPPGVERARLGAALRDRTFVRFCARAAMLWFLVSQLYLVVPVRAAAVLPGSVGVGLVYTAAAVFMVVVMLPLTGFASRHLEPHRILALGGLALGAGVATMGLWDSVAGLLVGVLVFTVGQMLSQPVMNAVVSDLADGGAVASYFGALGLAQALGGIVGSTVGGLLYTAAASPGPAGTWPWVVFLVAGIVVAVAFLRFGPTARAA</sequence>
<feature type="transmembrane region" description="Helical" evidence="7">
    <location>
        <begin position="116"/>
        <end position="139"/>
    </location>
</feature>
<dbReference type="PANTHER" id="PTHR23517:SF2">
    <property type="entry name" value="MULTIDRUG RESISTANCE PROTEIN MDTH"/>
    <property type="match status" value="1"/>
</dbReference>
<dbReference type="RefSeq" id="WP_100422241.1">
    <property type="nucleotide sequence ID" value="NZ_BOOX01000021.1"/>
</dbReference>
<dbReference type="EMBL" id="PGFE01000001">
    <property type="protein sequence ID" value="PJJ77954.1"/>
    <property type="molecule type" value="Genomic_DNA"/>
</dbReference>
<feature type="transmembrane region" description="Helical" evidence="7">
    <location>
        <begin position="376"/>
        <end position="396"/>
    </location>
</feature>
<dbReference type="Proteomes" id="UP000231693">
    <property type="component" value="Unassembled WGS sequence"/>
</dbReference>